<dbReference type="NCBIfam" id="TIGR03173">
    <property type="entry name" value="pbuX"/>
    <property type="match status" value="1"/>
</dbReference>
<protein>
    <submittedName>
        <fullName evidence="9">PbuX</fullName>
    </submittedName>
</protein>
<keyword evidence="7 8" id="KW-0472">Membrane</keyword>
<feature type="transmembrane region" description="Helical" evidence="8">
    <location>
        <begin position="239"/>
        <end position="263"/>
    </location>
</feature>
<dbReference type="PANTHER" id="PTHR42810">
    <property type="entry name" value="PURINE PERMEASE C1399.01C-RELATED"/>
    <property type="match status" value="1"/>
</dbReference>
<keyword evidence="4" id="KW-1003">Cell membrane</keyword>
<dbReference type="Proteomes" id="UP000030647">
    <property type="component" value="Unassembled WGS sequence"/>
</dbReference>
<dbReference type="GO" id="GO:0005886">
    <property type="term" value="C:plasma membrane"/>
    <property type="evidence" value="ECO:0007669"/>
    <property type="project" value="UniProtKB-SubCell"/>
</dbReference>
<comment type="subcellular location">
    <subcellularLocation>
        <location evidence="1">Cell membrane</location>
        <topology evidence="1">Multi-pass membrane protein</topology>
    </subcellularLocation>
</comment>
<feature type="transmembrane region" description="Helical" evidence="8">
    <location>
        <begin position="406"/>
        <end position="426"/>
    </location>
</feature>
<dbReference type="eggNOG" id="COG2233">
    <property type="taxonomic scope" value="Bacteria"/>
</dbReference>
<evidence type="ECO:0000256" key="8">
    <source>
        <dbReference type="SAM" id="Phobius"/>
    </source>
</evidence>
<feature type="transmembrane region" description="Helical" evidence="8">
    <location>
        <begin position="194"/>
        <end position="219"/>
    </location>
</feature>
<evidence type="ECO:0000256" key="7">
    <source>
        <dbReference type="ARBA" id="ARBA00023136"/>
    </source>
</evidence>
<feature type="transmembrane region" description="Helical" evidence="8">
    <location>
        <begin position="130"/>
        <end position="150"/>
    </location>
</feature>
<evidence type="ECO:0000313" key="9">
    <source>
        <dbReference type="EMBL" id="ERL64202.1"/>
    </source>
</evidence>
<organism evidence="9 10">
    <name type="scientific">Schleiferilactobacillus shenzhenensis LY-73</name>
    <dbReference type="NCBI Taxonomy" id="1231336"/>
    <lineage>
        <taxon>Bacteria</taxon>
        <taxon>Bacillati</taxon>
        <taxon>Bacillota</taxon>
        <taxon>Bacilli</taxon>
        <taxon>Lactobacillales</taxon>
        <taxon>Lactobacillaceae</taxon>
        <taxon>Schleiferilactobacillus</taxon>
    </lineage>
</organism>
<gene>
    <name evidence="9" type="primary">pbuX</name>
    <name evidence="9" type="ORF">L248_1480</name>
</gene>
<accession>U4TRS9</accession>
<dbReference type="PANTHER" id="PTHR42810:SF4">
    <property type="entry name" value="URIC ACID TRANSPORTER UACT"/>
    <property type="match status" value="1"/>
</dbReference>
<sequence length="453" mass="47880">MADNKANDIVEVSQPQAAVLGLQHLLAMYSGSVLVPLLIGSAMGFSAKQMTYLVSIDIFMCGIATFLQVHTNRVFGIGLPVILGCAIQAVEPLKLIGQRFTVGTMYGAIIAAGIFVFLIAGAFAKLKRLFPPLVTGTVITVIGLSLIPVAFQNLGGGDLAAKSFGDARNISLGFLTALIILAINVWARGFLHSIAVLVGLVVGTLIAGFLGMVSLTPVMTADWFHFPQFGYFGTPHFEWSSMLTMILVSLVSMVESTGVYFALGDITERKIGADDLKKGYRAEGLAIILGGLFNTFPYTAFSQNVGLVQLSGIKTKRPIYWAAGFLVLLGLLPKVGALATIIPAPVLGGAMLVMFGMVAMQGIRMLQSVDFSQDHNLLVAAVSIGLGLGVTVTPTIFQALPKTVQLLLGNGIVIATLSSVLLNTIFQHQRHAELAEQSGLNEADGDEKGTGKP</sequence>
<dbReference type="STRING" id="1231336.L248_1480"/>
<dbReference type="PROSITE" id="PS01116">
    <property type="entry name" value="XANTH_URACIL_PERMASE"/>
    <property type="match status" value="1"/>
</dbReference>
<evidence type="ECO:0000256" key="4">
    <source>
        <dbReference type="ARBA" id="ARBA00022475"/>
    </source>
</evidence>
<evidence type="ECO:0000256" key="5">
    <source>
        <dbReference type="ARBA" id="ARBA00022692"/>
    </source>
</evidence>
<dbReference type="NCBIfam" id="TIGR00801">
    <property type="entry name" value="ncs2"/>
    <property type="match status" value="1"/>
</dbReference>
<keyword evidence="6 8" id="KW-1133">Transmembrane helix</keyword>
<keyword evidence="10" id="KW-1185">Reference proteome</keyword>
<evidence type="ECO:0000256" key="1">
    <source>
        <dbReference type="ARBA" id="ARBA00004651"/>
    </source>
</evidence>
<reference evidence="10" key="1">
    <citation type="journal article" date="2013" name="Genome Announc.">
        <title>Whole-Genome Sequencing of Lactobacillus shenzhenensis Strain LY-73T.</title>
        <authorList>
            <person name="Lin Z."/>
            <person name="Liu Z."/>
            <person name="Yang R."/>
            <person name="Zou Y."/>
            <person name="Wan D."/>
            <person name="Chen J."/>
            <person name="Guo M."/>
            <person name="Zhao J."/>
            <person name="Fang C."/>
            <person name="Yang R."/>
            <person name="Liu F."/>
        </authorList>
    </citation>
    <scope>NUCLEOTIDE SEQUENCE [LARGE SCALE GENOMIC DNA]</scope>
    <source>
        <strain evidence="10">LY-73</strain>
    </source>
</reference>
<dbReference type="AlphaFoldDB" id="U4TRS9"/>
<dbReference type="InterPro" id="IPR006043">
    <property type="entry name" value="NCS2"/>
</dbReference>
<proteinExistence type="inferred from homology"/>
<evidence type="ECO:0000256" key="3">
    <source>
        <dbReference type="ARBA" id="ARBA00022448"/>
    </source>
</evidence>
<dbReference type="EMBL" id="KI271602">
    <property type="protein sequence ID" value="ERL64202.1"/>
    <property type="molecule type" value="Genomic_DNA"/>
</dbReference>
<feature type="transmembrane region" description="Helical" evidence="8">
    <location>
        <begin position="102"/>
        <end position="123"/>
    </location>
</feature>
<feature type="transmembrane region" description="Helical" evidence="8">
    <location>
        <begin position="50"/>
        <end position="67"/>
    </location>
</feature>
<dbReference type="Pfam" id="PF00860">
    <property type="entry name" value="Xan_ur_permease"/>
    <property type="match status" value="1"/>
</dbReference>
<dbReference type="OrthoDB" id="9805749at2"/>
<comment type="similarity">
    <text evidence="2">Belongs to the nucleobase:cation symporter-2 (NCS2) (TC 2.A.40) family.</text>
</comment>
<dbReference type="GO" id="GO:0042907">
    <property type="term" value="F:xanthine transmembrane transporter activity"/>
    <property type="evidence" value="ECO:0007669"/>
    <property type="project" value="TreeGrafter"/>
</dbReference>
<dbReference type="HOGENOM" id="CLU_017959_8_2_9"/>
<dbReference type="NCBIfam" id="NF037981">
    <property type="entry name" value="NCS2_1"/>
    <property type="match status" value="1"/>
</dbReference>
<evidence type="ECO:0000313" key="10">
    <source>
        <dbReference type="Proteomes" id="UP000030647"/>
    </source>
</evidence>
<dbReference type="InterPro" id="IPR017588">
    <property type="entry name" value="UacT-like"/>
</dbReference>
<feature type="transmembrane region" description="Helical" evidence="8">
    <location>
        <begin position="170"/>
        <end position="187"/>
    </location>
</feature>
<dbReference type="InterPro" id="IPR006042">
    <property type="entry name" value="Xan_ur_permease"/>
</dbReference>
<evidence type="ECO:0000256" key="6">
    <source>
        <dbReference type="ARBA" id="ARBA00022989"/>
    </source>
</evidence>
<keyword evidence="3" id="KW-0813">Transport</keyword>
<feature type="transmembrane region" description="Helical" evidence="8">
    <location>
        <begin position="25"/>
        <end position="44"/>
    </location>
</feature>
<keyword evidence="5 8" id="KW-0812">Transmembrane</keyword>
<dbReference type="RefSeq" id="WP_022530493.1">
    <property type="nucleotide sequence ID" value="NZ_KI271602.1"/>
</dbReference>
<name>U4TRS9_9LACO</name>
<evidence type="ECO:0000256" key="2">
    <source>
        <dbReference type="ARBA" id="ARBA00008821"/>
    </source>
</evidence>
<feature type="transmembrane region" description="Helical" evidence="8">
    <location>
        <begin position="378"/>
        <end position="400"/>
    </location>
</feature>